<sequence>MKRASASTIPWLLLLPSLAFAGFFPRPVIDVGPPNEEYSLLDVDVTATNGWGTFDQLIDHSNASLGTFKQRYWYGTQYWKGPGSPIIYFNPGEQSATNFNNTFMTNSRLTGLFAEAVGGAVVMTEHRYWGESSPYDTLTIDALQHLTVENSIKDNIYFAKNWVPPFDDSGESAPDKAPWVFSGGSYTGAMAHWMLNTEPGTFWAYHSTSGTLEAIRDFWQYFRPVQEATPTNCSNDLNAAMVYIDNLLLNGTEQEKFELKDKFMLGDQEDGDFASWLEVGPWTWQSTQFYTESVKGYNDYYRFCDYIENVWPGSGNEVPGPEGVGKDKAIDGYARWMTEQYMAGLCEASGYPEWQGTYNTACFALSNASSPMYTDLSVDNFAGRQWDWMLCNEPLLYWQTGAPKSESKTLVPRTASADYWENVMCNLVFPEGRFGLSNGKTVEDYNNYTSGWAGEYSEDARIMDANGQFDPWRDATLSSVDRPGGPMQSTPEHPIRVIPGGMHCSEYYKNNWDVNEETKNIAYEEVETLKGWIDEFYKAKRKAQA</sequence>
<evidence type="ECO:0000256" key="3">
    <source>
        <dbReference type="ARBA" id="ARBA00022729"/>
    </source>
</evidence>
<dbReference type="SUPFAM" id="SSF53474">
    <property type="entry name" value="alpha/beta-Hydrolases"/>
    <property type="match status" value="1"/>
</dbReference>
<feature type="signal peptide" evidence="6">
    <location>
        <begin position="1"/>
        <end position="21"/>
    </location>
</feature>
<dbReference type="InterPro" id="IPR029058">
    <property type="entry name" value="AB_hydrolase_fold"/>
</dbReference>
<protein>
    <recommendedName>
        <fullName evidence="8">Serine peptidase</fullName>
    </recommendedName>
</protein>
<dbReference type="GO" id="GO:0070008">
    <property type="term" value="F:serine-type exopeptidase activity"/>
    <property type="evidence" value="ECO:0007669"/>
    <property type="project" value="InterPro"/>
</dbReference>
<dbReference type="EMBL" id="CDPU01000046">
    <property type="protein sequence ID" value="CEO54941.1"/>
    <property type="molecule type" value="Genomic_DNA"/>
</dbReference>
<dbReference type="PANTHER" id="PTHR11010:SF23">
    <property type="entry name" value="SERINE PEPTIDASE"/>
    <property type="match status" value="1"/>
</dbReference>
<comment type="similarity">
    <text evidence="1">Belongs to the peptidase S28 family.</text>
</comment>
<evidence type="ECO:0008006" key="8">
    <source>
        <dbReference type="Google" id="ProtNLM"/>
    </source>
</evidence>
<gene>
    <name evidence="7" type="ORF">BN869_000010999_1</name>
</gene>
<evidence type="ECO:0000256" key="5">
    <source>
        <dbReference type="ARBA" id="ARBA00023180"/>
    </source>
</evidence>
<proteinExistence type="inferred from homology"/>
<reference evidence="7" key="1">
    <citation type="submission" date="2015-01" db="EMBL/GenBank/DDBJ databases">
        <authorList>
            <person name="Durling Mikael"/>
        </authorList>
    </citation>
    <scope>NUCLEOTIDE SEQUENCE</scope>
</reference>
<dbReference type="AlphaFoldDB" id="A0A0B7KJT3"/>
<feature type="chain" id="PRO_5002119422" description="Serine peptidase" evidence="6">
    <location>
        <begin position="22"/>
        <end position="545"/>
    </location>
</feature>
<dbReference type="InterPro" id="IPR008758">
    <property type="entry name" value="Peptidase_S28"/>
</dbReference>
<keyword evidence="3 6" id="KW-0732">Signal</keyword>
<name>A0A0B7KJT3_BIOOC</name>
<dbReference type="Pfam" id="PF05577">
    <property type="entry name" value="Peptidase_S28"/>
    <property type="match status" value="1"/>
</dbReference>
<keyword evidence="2" id="KW-0645">Protease</keyword>
<dbReference type="PANTHER" id="PTHR11010">
    <property type="entry name" value="PROTEASE S28 PRO-X CARBOXYPEPTIDASE-RELATED"/>
    <property type="match status" value="1"/>
</dbReference>
<accession>A0A0B7KJT3</accession>
<keyword evidence="4" id="KW-0378">Hydrolase</keyword>
<dbReference type="GO" id="GO:0008239">
    <property type="term" value="F:dipeptidyl-peptidase activity"/>
    <property type="evidence" value="ECO:0007669"/>
    <property type="project" value="TreeGrafter"/>
</dbReference>
<evidence type="ECO:0000256" key="1">
    <source>
        <dbReference type="ARBA" id="ARBA00011079"/>
    </source>
</evidence>
<evidence type="ECO:0000256" key="6">
    <source>
        <dbReference type="SAM" id="SignalP"/>
    </source>
</evidence>
<evidence type="ECO:0000313" key="7">
    <source>
        <dbReference type="EMBL" id="CEO54941.1"/>
    </source>
</evidence>
<evidence type="ECO:0000256" key="4">
    <source>
        <dbReference type="ARBA" id="ARBA00022801"/>
    </source>
</evidence>
<keyword evidence="5" id="KW-0325">Glycoprotein</keyword>
<dbReference type="Gene3D" id="3.40.50.1820">
    <property type="entry name" value="alpha/beta hydrolase"/>
    <property type="match status" value="2"/>
</dbReference>
<dbReference type="GO" id="GO:0006508">
    <property type="term" value="P:proteolysis"/>
    <property type="evidence" value="ECO:0007669"/>
    <property type="project" value="UniProtKB-KW"/>
</dbReference>
<evidence type="ECO:0000256" key="2">
    <source>
        <dbReference type="ARBA" id="ARBA00022670"/>
    </source>
</evidence>
<organism evidence="7">
    <name type="scientific">Bionectria ochroleuca</name>
    <name type="common">Gliocladium roseum</name>
    <dbReference type="NCBI Taxonomy" id="29856"/>
    <lineage>
        <taxon>Eukaryota</taxon>
        <taxon>Fungi</taxon>
        <taxon>Dikarya</taxon>
        <taxon>Ascomycota</taxon>
        <taxon>Pezizomycotina</taxon>
        <taxon>Sordariomycetes</taxon>
        <taxon>Hypocreomycetidae</taxon>
        <taxon>Hypocreales</taxon>
        <taxon>Bionectriaceae</taxon>
        <taxon>Clonostachys</taxon>
    </lineage>
</organism>